<dbReference type="Gene3D" id="1.25.40.10">
    <property type="entry name" value="Tetratricopeptide repeat domain"/>
    <property type="match status" value="1"/>
</dbReference>
<dbReference type="SUPFAM" id="SSF81901">
    <property type="entry name" value="HCP-like"/>
    <property type="match status" value="1"/>
</dbReference>
<dbReference type="Pfam" id="PF14559">
    <property type="entry name" value="TPR_19"/>
    <property type="match status" value="1"/>
</dbReference>
<gene>
    <name evidence="1" type="ORF">ENJ15_01495</name>
</gene>
<dbReference type="EMBL" id="DRLI01000055">
    <property type="protein sequence ID" value="HHM01657.1"/>
    <property type="molecule type" value="Genomic_DNA"/>
</dbReference>
<dbReference type="Pfam" id="PF13432">
    <property type="entry name" value="TPR_16"/>
    <property type="match status" value="1"/>
</dbReference>
<evidence type="ECO:0000313" key="1">
    <source>
        <dbReference type="EMBL" id="HHM01657.1"/>
    </source>
</evidence>
<name>A0A7V5VE60_CALAY</name>
<reference evidence="1" key="1">
    <citation type="journal article" date="2020" name="mSystems">
        <title>Genome- and Community-Level Interaction Insights into Carbon Utilization and Element Cycling Functions of Hydrothermarchaeota in Hydrothermal Sediment.</title>
        <authorList>
            <person name="Zhou Z."/>
            <person name="Liu Y."/>
            <person name="Xu W."/>
            <person name="Pan J."/>
            <person name="Luo Z.H."/>
            <person name="Li M."/>
        </authorList>
    </citation>
    <scope>NUCLEOTIDE SEQUENCE [LARGE SCALE GENOMIC DNA]</scope>
    <source>
        <strain evidence="1">HyVt-460</strain>
    </source>
</reference>
<comment type="caution">
    <text evidence="1">The sequence shown here is derived from an EMBL/GenBank/DDBJ whole genome shotgun (WGS) entry which is preliminary data.</text>
</comment>
<sequence length="295" mass="32970">MSPVNELERQIKSGALDEAMQTLKALDAGEEQKLYYTALIAFKRDRYDEAIDLAEKLIKRDDGESRAQALLGQALGLKAQNSGPVKGALLLPRVKKAFSKALELDEANLEALQGLFMYYLFSPAVAGGDEKRALELIEKTMTISEAHAWLMQGIYHSKKDEKDKAMEAFGKAAALCGEEPDILLRSARFFLEQKAADKARETVEKYMRLLPGTPAGLELQADLNRQEARWDMAAEGYRRVLDINGHYFPARYKLALCLKESGNSAAARQELEKLQKDHPKSPVRARVEALLKELS</sequence>
<dbReference type="InterPro" id="IPR019734">
    <property type="entry name" value="TPR_rpt"/>
</dbReference>
<protein>
    <submittedName>
        <fullName evidence="1">Tetratricopeptide repeat protein</fullName>
    </submittedName>
</protein>
<dbReference type="AlphaFoldDB" id="A0A7V5VE60"/>
<proteinExistence type="predicted"/>
<dbReference type="InterPro" id="IPR011990">
    <property type="entry name" value="TPR-like_helical_dom_sf"/>
</dbReference>
<accession>A0A7V5VE60</accession>
<dbReference type="SMART" id="SM00028">
    <property type="entry name" value="TPR"/>
    <property type="match status" value="3"/>
</dbReference>
<organism evidence="1">
    <name type="scientific">Caldithrix abyssi</name>
    <dbReference type="NCBI Taxonomy" id="187145"/>
    <lineage>
        <taxon>Bacteria</taxon>
        <taxon>Pseudomonadati</taxon>
        <taxon>Calditrichota</taxon>
        <taxon>Calditrichia</taxon>
        <taxon>Calditrichales</taxon>
        <taxon>Calditrichaceae</taxon>
        <taxon>Caldithrix</taxon>
    </lineage>
</organism>
<dbReference type="Proteomes" id="UP000885771">
    <property type="component" value="Unassembled WGS sequence"/>
</dbReference>